<feature type="transmembrane region" description="Helical" evidence="6">
    <location>
        <begin position="239"/>
        <end position="260"/>
    </location>
</feature>
<name>A0A6P8GQ53_CLUHA</name>
<dbReference type="KEGG" id="char:105901486"/>
<evidence type="ECO:0000256" key="5">
    <source>
        <dbReference type="SAM" id="MobiDB-lite"/>
    </source>
</evidence>
<evidence type="ECO:0000313" key="7">
    <source>
        <dbReference type="Proteomes" id="UP000515152"/>
    </source>
</evidence>
<dbReference type="SMART" id="SM00679">
    <property type="entry name" value="CTNS"/>
    <property type="match status" value="1"/>
</dbReference>
<dbReference type="InterPro" id="IPR006603">
    <property type="entry name" value="PQ-loop_rpt"/>
</dbReference>
<proteinExistence type="predicted"/>
<sequence>MSVGKSQVPPRAEGNVRKNRKRIRSLDKETHFLRPLKFESAVTQLSTTWLEFRNSKILPSSDMEAVESWTLLNTLNMSATLICMVLKLPQIILLGNAKSTKGVSLRALLLELTGYIVFASYQKHHGFPIATYLEYPILVAQDSILLLLILHLDGNLWQSLIYSLVFVTGWQLLTWQSWIIDLALSFCTFISGSSKFTQLQCLWASGDAGQVSALSWALSTCTCIARIFTTILSTGDLQVLLRFCVLTTLNGWVFLTVVYYKWHGKKLA</sequence>
<dbReference type="Proteomes" id="UP000515152">
    <property type="component" value="Chromosome 15"/>
</dbReference>
<evidence type="ECO:0000256" key="4">
    <source>
        <dbReference type="ARBA" id="ARBA00023136"/>
    </source>
</evidence>
<evidence type="ECO:0000256" key="3">
    <source>
        <dbReference type="ARBA" id="ARBA00022989"/>
    </source>
</evidence>
<evidence type="ECO:0000256" key="1">
    <source>
        <dbReference type="ARBA" id="ARBA00004141"/>
    </source>
</evidence>
<dbReference type="GO" id="GO:0016020">
    <property type="term" value="C:membrane"/>
    <property type="evidence" value="ECO:0007669"/>
    <property type="project" value="UniProtKB-SubCell"/>
</dbReference>
<dbReference type="OrthoDB" id="271506at2759"/>
<dbReference type="Pfam" id="PF04193">
    <property type="entry name" value="PQ-loop"/>
    <property type="match status" value="1"/>
</dbReference>
<organism evidence="7 8">
    <name type="scientific">Clupea harengus</name>
    <name type="common">Atlantic herring</name>
    <dbReference type="NCBI Taxonomy" id="7950"/>
    <lineage>
        <taxon>Eukaryota</taxon>
        <taxon>Metazoa</taxon>
        <taxon>Chordata</taxon>
        <taxon>Craniata</taxon>
        <taxon>Vertebrata</taxon>
        <taxon>Euteleostomi</taxon>
        <taxon>Actinopterygii</taxon>
        <taxon>Neopterygii</taxon>
        <taxon>Teleostei</taxon>
        <taxon>Clupei</taxon>
        <taxon>Clupeiformes</taxon>
        <taxon>Clupeoidei</taxon>
        <taxon>Clupeidae</taxon>
        <taxon>Clupea</taxon>
    </lineage>
</organism>
<reference evidence="8" key="1">
    <citation type="submission" date="2025-08" db="UniProtKB">
        <authorList>
            <consortium name="RefSeq"/>
        </authorList>
    </citation>
    <scope>IDENTIFICATION</scope>
</reference>
<feature type="region of interest" description="Disordered" evidence="5">
    <location>
        <begin position="1"/>
        <end position="20"/>
    </location>
</feature>
<evidence type="ECO:0000256" key="2">
    <source>
        <dbReference type="ARBA" id="ARBA00022692"/>
    </source>
</evidence>
<dbReference type="GeneID" id="105901486"/>
<evidence type="ECO:0000313" key="8">
    <source>
        <dbReference type="RefSeq" id="XP_031437537.1"/>
    </source>
</evidence>
<keyword evidence="2 6" id="KW-0812">Transmembrane</keyword>
<gene>
    <name evidence="8" type="primary">LOC105901486</name>
</gene>
<keyword evidence="3 6" id="KW-1133">Transmembrane helix</keyword>
<dbReference type="RefSeq" id="XP_031437537.1">
    <property type="nucleotide sequence ID" value="XM_031581677.1"/>
</dbReference>
<dbReference type="PANTHER" id="PTHR12226:SF3">
    <property type="entry name" value="SOLUTE CARRIER FAMILY 66 MEMBER 3"/>
    <property type="match status" value="1"/>
</dbReference>
<dbReference type="InterPro" id="IPR016817">
    <property type="entry name" value="MannP-dilichol_defect-1"/>
</dbReference>
<keyword evidence="4 6" id="KW-0472">Membrane</keyword>
<accession>A0A6P8GQ53</accession>
<evidence type="ECO:0000256" key="6">
    <source>
        <dbReference type="SAM" id="Phobius"/>
    </source>
</evidence>
<protein>
    <submittedName>
        <fullName evidence="8">Solute carrier family 66 member 3-like</fullName>
    </submittedName>
</protein>
<dbReference type="PANTHER" id="PTHR12226">
    <property type="entry name" value="MANNOSE-P-DOLICHOL UTILIZATION DEFECT 1 LEC35 -RELATED"/>
    <property type="match status" value="1"/>
</dbReference>
<keyword evidence="7" id="KW-1185">Reference proteome</keyword>
<dbReference type="AlphaFoldDB" id="A0A6P8GQ53"/>
<comment type="subcellular location">
    <subcellularLocation>
        <location evidence="1">Membrane</location>
        <topology evidence="1">Multi-pass membrane protein</topology>
    </subcellularLocation>
</comment>